<dbReference type="Proteomes" id="UP000838756">
    <property type="component" value="Unassembled WGS sequence"/>
</dbReference>
<feature type="compositionally biased region" description="Polar residues" evidence="1">
    <location>
        <begin position="78"/>
        <end position="95"/>
    </location>
</feature>
<sequence>MREVLRFSNRNRWATGAYRAIAMGYVPAYFPWPARREGSLSTRQPNPLKVAASFYSPNFSATLNKRRPKHILHDPDDQITNDNAPYQNTQSTSVQRLRLRRGPRLLKSSHPDVGSHHVLGSVRTNHRP</sequence>
<proteinExistence type="predicted"/>
<organism evidence="2 3">
    <name type="scientific">Pararge aegeria aegeria</name>
    <dbReference type="NCBI Taxonomy" id="348720"/>
    <lineage>
        <taxon>Eukaryota</taxon>
        <taxon>Metazoa</taxon>
        <taxon>Ecdysozoa</taxon>
        <taxon>Arthropoda</taxon>
        <taxon>Hexapoda</taxon>
        <taxon>Insecta</taxon>
        <taxon>Pterygota</taxon>
        <taxon>Neoptera</taxon>
        <taxon>Endopterygota</taxon>
        <taxon>Lepidoptera</taxon>
        <taxon>Glossata</taxon>
        <taxon>Ditrysia</taxon>
        <taxon>Papilionoidea</taxon>
        <taxon>Nymphalidae</taxon>
        <taxon>Satyrinae</taxon>
        <taxon>Satyrini</taxon>
        <taxon>Parargina</taxon>
        <taxon>Pararge</taxon>
    </lineage>
</organism>
<dbReference type="AlphaFoldDB" id="A0A8S4SCK6"/>
<evidence type="ECO:0000313" key="2">
    <source>
        <dbReference type="EMBL" id="CAH2255408.1"/>
    </source>
</evidence>
<reference evidence="2" key="1">
    <citation type="submission" date="2022-03" db="EMBL/GenBank/DDBJ databases">
        <authorList>
            <person name="Lindestad O."/>
        </authorList>
    </citation>
    <scope>NUCLEOTIDE SEQUENCE</scope>
</reference>
<dbReference type="OrthoDB" id="10050074at2759"/>
<name>A0A8S4SCK6_9NEOP</name>
<keyword evidence="3" id="KW-1185">Reference proteome</keyword>
<accession>A0A8S4SCK6</accession>
<gene>
    <name evidence="2" type="primary">jg15429</name>
    <name evidence="2" type="ORF">PAEG_LOCUS22800</name>
</gene>
<evidence type="ECO:0000256" key="1">
    <source>
        <dbReference type="SAM" id="MobiDB-lite"/>
    </source>
</evidence>
<dbReference type="EMBL" id="CAKXAJ010026090">
    <property type="protein sequence ID" value="CAH2255408.1"/>
    <property type="molecule type" value="Genomic_DNA"/>
</dbReference>
<protein>
    <submittedName>
        <fullName evidence="2">Jg15429 protein</fullName>
    </submittedName>
</protein>
<evidence type="ECO:0000313" key="3">
    <source>
        <dbReference type="Proteomes" id="UP000838756"/>
    </source>
</evidence>
<feature type="region of interest" description="Disordered" evidence="1">
    <location>
        <begin position="65"/>
        <end position="128"/>
    </location>
</feature>
<comment type="caution">
    <text evidence="2">The sequence shown here is derived from an EMBL/GenBank/DDBJ whole genome shotgun (WGS) entry which is preliminary data.</text>
</comment>